<evidence type="ECO:0000313" key="3">
    <source>
        <dbReference type="Proteomes" id="UP000069272"/>
    </source>
</evidence>
<feature type="region of interest" description="Disordered" evidence="1">
    <location>
        <begin position="126"/>
        <end position="145"/>
    </location>
</feature>
<keyword evidence="3" id="KW-1185">Reference proteome</keyword>
<feature type="compositionally biased region" description="Polar residues" evidence="1">
    <location>
        <begin position="128"/>
        <end position="138"/>
    </location>
</feature>
<protein>
    <submittedName>
        <fullName evidence="2">Uncharacterized protein</fullName>
    </submittedName>
</protein>
<reference evidence="2 3" key="1">
    <citation type="journal article" date="2017" name="G3 (Bethesda)">
        <title>The Physical Genome Mapping of Anopheles albimanus Corrected Scaffold Misassemblies and Identified Interarm Rearrangements in Genus Anopheles.</title>
        <authorList>
            <person name="Artemov G.N."/>
            <person name="Peery A.N."/>
            <person name="Jiang X."/>
            <person name="Tu Z."/>
            <person name="Stegniy V.N."/>
            <person name="Sharakhova M.V."/>
            <person name="Sharakhov I.V."/>
        </authorList>
    </citation>
    <scope>NUCLEOTIDE SEQUENCE [LARGE SCALE GENOMIC DNA]</scope>
    <source>
        <strain evidence="2 3">ALBI9_A</strain>
    </source>
</reference>
<feature type="compositionally biased region" description="Basic and acidic residues" evidence="1">
    <location>
        <begin position="100"/>
        <end position="118"/>
    </location>
</feature>
<feature type="compositionally biased region" description="Basic and acidic residues" evidence="1">
    <location>
        <begin position="433"/>
        <end position="446"/>
    </location>
</feature>
<dbReference type="VEuPathDB" id="VectorBase:AALB001772"/>
<evidence type="ECO:0000313" key="2">
    <source>
        <dbReference type="EnsemblMetazoa" id="AALB001772-PA"/>
    </source>
</evidence>
<dbReference type="VEuPathDB" id="VectorBase:AALB20_034425"/>
<dbReference type="Proteomes" id="UP000069272">
    <property type="component" value="Chromosome 2L"/>
</dbReference>
<organism evidence="2 3">
    <name type="scientific">Anopheles albimanus</name>
    <name type="common">New world malaria mosquito</name>
    <dbReference type="NCBI Taxonomy" id="7167"/>
    <lineage>
        <taxon>Eukaryota</taxon>
        <taxon>Metazoa</taxon>
        <taxon>Ecdysozoa</taxon>
        <taxon>Arthropoda</taxon>
        <taxon>Hexapoda</taxon>
        <taxon>Insecta</taxon>
        <taxon>Pterygota</taxon>
        <taxon>Neoptera</taxon>
        <taxon>Endopterygota</taxon>
        <taxon>Diptera</taxon>
        <taxon>Nematocera</taxon>
        <taxon>Culicoidea</taxon>
        <taxon>Culicidae</taxon>
        <taxon>Anophelinae</taxon>
        <taxon>Anopheles</taxon>
    </lineage>
</organism>
<sequence>MVHPRSPQSSAFNSKLNQKPTKPMSSFLSKARAPLRELRANVEEPYRKPNDGGAALKGTNSPKKPLRVIDKSQSKKVAPRNDSNQRSKRSQNVTSGAAGHRMDRQRAAARTKASDLRHFKVYVDANEEQATSMRSSKSTTKDEALGKVRRALLNQEQAATSGQNTVSGRGKLESIQPMNELVCSVKANPLPARNFNVKPIEKLPNGENGIVKEPVSPASLPVVPPNSPVTPGPPITSTPAAASAVTVTPAATYVPLRGPSASPPSPSQTDFITNLEEGSGIGARWVAKTMSNDFPGTPCLRPFSGDSQRSSVEPTKSYDDLAPALATCSIAPKPGEMRPVLGRKIMGRDPLPPPLTGPTVPMPMPTFYPTRITTTKFPAFEHLTEYFPDRAEEIQRFYRQKELRRRKAIESMMIQNTRQTQQDSATAVSSADPYREPKERKGFSGQLVDKHCASENKYGAIGQTKNGYAPGVCARQLGSMQAVKQTISYETEELLRMNFLVCGNLWYDGADGLAAENTLQYF</sequence>
<name>A0A182F5M9_ANOAL</name>
<dbReference type="EnsemblMetazoa" id="AALB001772-RA">
    <property type="protein sequence ID" value="AALB001772-PA"/>
    <property type="gene ID" value="AALB001772"/>
</dbReference>
<dbReference type="AlphaFoldDB" id="A0A182F5M9"/>
<feature type="region of interest" description="Disordered" evidence="1">
    <location>
        <begin position="417"/>
        <end position="446"/>
    </location>
</feature>
<feature type="region of interest" description="Disordered" evidence="1">
    <location>
        <begin position="1"/>
        <end position="118"/>
    </location>
</feature>
<proteinExistence type="predicted"/>
<accession>A0A182F5M9</accession>
<evidence type="ECO:0000256" key="1">
    <source>
        <dbReference type="SAM" id="MobiDB-lite"/>
    </source>
</evidence>
<reference evidence="2" key="2">
    <citation type="submission" date="2022-08" db="UniProtKB">
        <authorList>
            <consortium name="EnsemblMetazoa"/>
        </authorList>
    </citation>
    <scope>IDENTIFICATION</scope>
    <source>
        <strain evidence="2">STECLA/ALBI9_A</strain>
    </source>
</reference>
<feature type="compositionally biased region" description="Basic and acidic residues" evidence="1">
    <location>
        <begin position="34"/>
        <end position="50"/>
    </location>
</feature>
<feature type="compositionally biased region" description="Polar residues" evidence="1">
    <location>
        <begin position="1"/>
        <end position="28"/>
    </location>
</feature>
<feature type="compositionally biased region" description="Polar residues" evidence="1">
    <location>
        <begin position="417"/>
        <end position="429"/>
    </location>
</feature>